<proteinExistence type="predicted"/>
<evidence type="ECO:0000313" key="8">
    <source>
        <dbReference type="EMBL" id="SUZ09480.1"/>
    </source>
</evidence>
<reference evidence="7" key="2">
    <citation type="submission" date="2013-01" db="EMBL/GenBank/DDBJ databases">
        <title>The wheat powdery mildew genome reveals unique evolution of an obligate biotroph.</title>
        <authorList>
            <person name="Oberhaensli S."/>
            <person name="Wicker T."/>
            <person name="Keller B."/>
        </authorList>
    </citation>
    <scope>NUCLEOTIDE SEQUENCE</scope>
    <source>
        <strain evidence="7">96224</strain>
    </source>
</reference>
<evidence type="ECO:0000256" key="5">
    <source>
        <dbReference type="SAM" id="Phobius"/>
    </source>
</evidence>
<evidence type="ECO:0000313" key="7">
    <source>
        <dbReference type="EMBL" id="EPQ65574.1"/>
    </source>
</evidence>
<feature type="transmembrane region" description="Helical" evidence="5">
    <location>
        <begin position="124"/>
        <end position="145"/>
    </location>
</feature>
<organism evidence="8">
    <name type="scientific">Blumeria graminis f. sp. tritici 96224</name>
    <dbReference type="NCBI Taxonomy" id="1268274"/>
    <lineage>
        <taxon>Eukaryota</taxon>
        <taxon>Fungi</taxon>
        <taxon>Dikarya</taxon>
        <taxon>Ascomycota</taxon>
        <taxon>Pezizomycotina</taxon>
        <taxon>Leotiomycetes</taxon>
        <taxon>Erysiphales</taxon>
        <taxon>Erysiphaceae</taxon>
        <taxon>Blumeria</taxon>
    </lineage>
</organism>
<dbReference type="EMBL" id="UIGY01000050">
    <property type="protein sequence ID" value="SUZ09480.1"/>
    <property type="molecule type" value="Genomic_DNA"/>
</dbReference>
<dbReference type="InterPro" id="IPR004342">
    <property type="entry name" value="EXS_C"/>
</dbReference>
<comment type="subcellular location">
    <subcellularLocation>
        <location evidence="1">Membrane</location>
        <topology evidence="1">Multi-pass membrane protein</topology>
    </subcellularLocation>
</comment>
<dbReference type="EMBL" id="KE375023">
    <property type="protein sequence ID" value="EPQ65574.1"/>
    <property type="molecule type" value="Genomic_DNA"/>
</dbReference>
<feature type="domain" description="EXS" evidence="6">
    <location>
        <begin position="208"/>
        <end position="443"/>
    </location>
</feature>
<reference evidence="9" key="1">
    <citation type="journal article" date="2013" name="Nat. Genet.">
        <title>The wheat powdery mildew genome shows the unique evolution of an obligate biotroph.</title>
        <authorList>
            <person name="Wicker T."/>
            <person name="Oberhaensli S."/>
            <person name="Parlange F."/>
            <person name="Buchmann J.P."/>
            <person name="Shatalina M."/>
            <person name="Roffler S."/>
            <person name="Ben-David R."/>
            <person name="Dolezel J."/>
            <person name="Simkova H."/>
            <person name="Schulze-Lefert P."/>
            <person name="Spanu P.D."/>
            <person name="Bruggmann R."/>
            <person name="Amselem J."/>
            <person name="Quesneville H."/>
            <person name="Ver Loren van Themaat E."/>
            <person name="Paape T."/>
            <person name="Shimizu K.K."/>
            <person name="Keller B."/>
        </authorList>
    </citation>
    <scope>NUCLEOTIDE SEQUENCE [LARGE SCALE GENOMIC DNA]</scope>
    <source>
        <strain evidence="9">96224</strain>
    </source>
</reference>
<dbReference type="AlphaFoldDB" id="A0A061HK91"/>
<reference evidence="8" key="3">
    <citation type="submission" date="2018-07" db="EMBL/GenBank/DDBJ databases">
        <authorList>
            <person name="Quirk P.G."/>
            <person name="Krulwich T.A."/>
        </authorList>
    </citation>
    <scope>NUCLEOTIDE SEQUENCE</scope>
    <source>
        <strain evidence="8">96224</strain>
    </source>
</reference>
<evidence type="ECO:0000256" key="4">
    <source>
        <dbReference type="ARBA" id="ARBA00023136"/>
    </source>
</evidence>
<evidence type="ECO:0000256" key="3">
    <source>
        <dbReference type="ARBA" id="ARBA00022989"/>
    </source>
</evidence>
<dbReference type="GO" id="GO:0005737">
    <property type="term" value="C:cytoplasm"/>
    <property type="evidence" value="ECO:0007669"/>
    <property type="project" value="TreeGrafter"/>
</dbReference>
<accession>A0A061HK91</accession>
<feature type="transmembrane region" description="Helical" evidence="5">
    <location>
        <begin position="91"/>
        <end position="112"/>
    </location>
</feature>
<keyword evidence="2 5" id="KW-0812">Transmembrane</keyword>
<dbReference type="PANTHER" id="PTHR10783:SF46">
    <property type="entry name" value="PROTEIN ERD1 HOMOLOG 2"/>
    <property type="match status" value="1"/>
</dbReference>
<keyword evidence="3 5" id="KW-1133">Transmembrane helix</keyword>
<gene>
    <name evidence="7" type="ORF">BGT96224_1790</name>
    <name evidence="8" type="ORF">BGT96224V2_LOCUS2620</name>
</gene>
<sequence length="444" mass="49837">MDVVEPAGDRELKYFDLLLPLPYRVALSLVLGTKGGEVFAEHQLIETGLGIWAWGANLQYLSHLKIDVPSLIRHQHGISPRSSLSDYLSTYRLALVVSIPLLFSLILFWPLTHLKATLVLYYNFFPMVYLGFVVGVFCLPARGLAASGRSQFLSMLRRISIGGLALSKNMKFADILLADVLTSYSKVLSDFFAAIWALASSTLGTGDASACAGRTLVPLITAIPPLIRFRQCLTEYLRLRASGGPGSGGQHLANALKYASAFPIIFLTPPPLGQQAETLEEGSPARKLLSSSWLLAVVLNSLYSFYWDVARDWDLTLFSSLAQSVRTLRPLSRRSQTQARQGPSFPFGLRSQRWFPRAGFYYSAILLDLFLRFTWILKVSPYSEYFGTVESGMMLLVWAEIFRRWIWLFLRLETEWIRRAADRVHEALDATELEGEEVTSRGYV</sequence>
<protein>
    <submittedName>
        <fullName evidence="8">Bgt-1790</fullName>
    </submittedName>
</protein>
<dbReference type="Proteomes" id="UP000053110">
    <property type="component" value="Unassembled WGS sequence"/>
</dbReference>
<evidence type="ECO:0000256" key="2">
    <source>
        <dbReference type="ARBA" id="ARBA00022692"/>
    </source>
</evidence>
<name>A0A061HK91_BLUGR</name>
<dbReference type="HOGENOM" id="CLU_024081_2_1_1"/>
<dbReference type="OrthoDB" id="2159384at2759"/>
<dbReference type="Pfam" id="PF03124">
    <property type="entry name" value="EXS"/>
    <property type="match status" value="1"/>
</dbReference>
<evidence type="ECO:0000313" key="9">
    <source>
        <dbReference type="Proteomes" id="UP000053110"/>
    </source>
</evidence>
<feature type="non-terminal residue" evidence="8">
    <location>
        <position position="444"/>
    </location>
</feature>
<dbReference type="PANTHER" id="PTHR10783">
    <property type="entry name" value="XENOTROPIC AND POLYTROPIC RETROVIRUS RECEPTOR 1-RELATED"/>
    <property type="match status" value="1"/>
</dbReference>
<keyword evidence="4 5" id="KW-0472">Membrane</keyword>
<dbReference type="GO" id="GO:0016020">
    <property type="term" value="C:membrane"/>
    <property type="evidence" value="ECO:0007669"/>
    <property type="project" value="UniProtKB-SubCell"/>
</dbReference>
<evidence type="ECO:0000259" key="6">
    <source>
        <dbReference type="PROSITE" id="PS51380"/>
    </source>
</evidence>
<evidence type="ECO:0000256" key="1">
    <source>
        <dbReference type="ARBA" id="ARBA00004141"/>
    </source>
</evidence>
<dbReference type="PROSITE" id="PS51380">
    <property type="entry name" value="EXS"/>
    <property type="match status" value="1"/>
</dbReference>